<reference evidence="6 7" key="1">
    <citation type="submission" date="2024-02" db="EMBL/GenBank/DDBJ databases">
        <title>Discinaceae phylogenomics.</title>
        <authorList>
            <person name="Dirks A.C."/>
            <person name="James T.Y."/>
        </authorList>
    </citation>
    <scope>NUCLEOTIDE SEQUENCE [LARGE SCALE GENOMIC DNA]</scope>
    <source>
        <strain evidence="6 7">ACD0624</strain>
    </source>
</reference>
<dbReference type="InterPro" id="IPR002403">
    <property type="entry name" value="Cyt_P450_E_grp-IV"/>
</dbReference>
<dbReference type="PRINTS" id="PR00465">
    <property type="entry name" value="EP450IV"/>
</dbReference>
<comment type="cofactor">
    <cofactor evidence="1">
        <name>heme</name>
        <dbReference type="ChEBI" id="CHEBI:30413"/>
    </cofactor>
</comment>
<dbReference type="PRINTS" id="PR00385">
    <property type="entry name" value="P450"/>
</dbReference>
<keyword evidence="3 5" id="KW-0479">Metal-binding</keyword>
<keyword evidence="5" id="KW-0349">Heme</keyword>
<evidence type="ECO:0008006" key="8">
    <source>
        <dbReference type="Google" id="ProtNLM"/>
    </source>
</evidence>
<dbReference type="PANTHER" id="PTHR24305">
    <property type="entry name" value="CYTOCHROME P450"/>
    <property type="match status" value="1"/>
</dbReference>
<gene>
    <name evidence="6" type="ORF">Q9L58_007139</name>
</gene>
<comment type="similarity">
    <text evidence="2 5">Belongs to the cytochrome P450 family.</text>
</comment>
<dbReference type="InterPro" id="IPR017972">
    <property type="entry name" value="Cyt_P450_CS"/>
</dbReference>
<dbReference type="PANTHER" id="PTHR24305:SF166">
    <property type="entry name" value="CYTOCHROME P450 12A4, MITOCHONDRIAL-RELATED"/>
    <property type="match status" value="1"/>
</dbReference>
<keyword evidence="5" id="KW-0503">Monooxygenase</keyword>
<evidence type="ECO:0000256" key="5">
    <source>
        <dbReference type="RuleBase" id="RU000461"/>
    </source>
</evidence>
<name>A0ABR3GEE9_9PEZI</name>
<dbReference type="Pfam" id="PF00067">
    <property type="entry name" value="p450"/>
    <property type="match status" value="1"/>
</dbReference>
<dbReference type="Gene3D" id="1.10.630.10">
    <property type="entry name" value="Cytochrome P450"/>
    <property type="match status" value="1"/>
</dbReference>
<dbReference type="InterPro" id="IPR036396">
    <property type="entry name" value="Cyt_P450_sf"/>
</dbReference>
<dbReference type="EMBL" id="JBBBZM010000108">
    <property type="protein sequence ID" value="KAL0633956.1"/>
    <property type="molecule type" value="Genomic_DNA"/>
</dbReference>
<dbReference type="Proteomes" id="UP001447188">
    <property type="component" value="Unassembled WGS sequence"/>
</dbReference>
<evidence type="ECO:0000313" key="6">
    <source>
        <dbReference type="EMBL" id="KAL0633956.1"/>
    </source>
</evidence>
<sequence>MLVSNVLTYAVHSLWEYKLVFPTALAAYLLACQTDKYIKSPFRKQGIPGPFLAKFTNFYRAYYTIKRTWHRDLMAMHEKYGPVVWIAPDEVSCSDPFLRNQIYSFANDKKEETFFRKAPSYETGSVNEDFSFIFEREPEKARLGKKYMSHFYSESYLTKLEGNFDQAVDEFVQGMDQHIVGPSKVCNMTSWIEYYMWDATSQIACNLSTGFCLAGKDLWSTLFGLRVIIQVVGCLMTIPQSLLITTRWIRRMLLVYFLDQLYFTAMGIGAQKWKTPLSDRIEEIKIEAPNHLLAKFHSAQEHMRGVFPHGDMTQGSTIQFFNLMAGSIGVASHPTVKAIHELIANPEMLARVREELSALDGDLDFAAFVHRGGSNKVPYLEAAINEAIRLTPAAGFTLSRVSPPAGCQLNEFFIPPGYVVGMNPWPINYDTGYFGPDAAEFKPDRWLGNHPTQMIDGMPRTMKNYIEAGWLSFGAGGRVCIGRHLAVFLMFKIISKMVMTYDFELIKAPEESFALIVELIGMEVMVKHREVSV</sequence>
<proteinExistence type="inferred from homology"/>
<keyword evidence="4 5" id="KW-0408">Iron</keyword>
<evidence type="ECO:0000256" key="4">
    <source>
        <dbReference type="ARBA" id="ARBA00023004"/>
    </source>
</evidence>
<comment type="caution">
    <text evidence="6">The sequence shown here is derived from an EMBL/GenBank/DDBJ whole genome shotgun (WGS) entry which is preliminary data.</text>
</comment>
<evidence type="ECO:0000256" key="2">
    <source>
        <dbReference type="ARBA" id="ARBA00010617"/>
    </source>
</evidence>
<keyword evidence="7" id="KW-1185">Reference proteome</keyword>
<evidence type="ECO:0000256" key="1">
    <source>
        <dbReference type="ARBA" id="ARBA00001971"/>
    </source>
</evidence>
<protein>
    <recommendedName>
        <fullName evidence="8">Cytochrome P450</fullName>
    </recommendedName>
</protein>
<evidence type="ECO:0000256" key="3">
    <source>
        <dbReference type="ARBA" id="ARBA00022723"/>
    </source>
</evidence>
<dbReference type="SUPFAM" id="SSF48264">
    <property type="entry name" value="Cytochrome P450"/>
    <property type="match status" value="1"/>
</dbReference>
<dbReference type="InterPro" id="IPR001128">
    <property type="entry name" value="Cyt_P450"/>
</dbReference>
<organism evidence="6 7">
    <name type="scientific">Discina gigas</name>
    <dbReference type="NCBI Taxonomy" id="1032678"/>
    <lineage>
        <taxon>Eukaryota</taxon>
        <taxon>Fungi</taxon>
        <taxon>Dikarya</taxon>
        <taxon>Ascomycota</taxon>
        <taxon>Pezizomycotina</taxon>
        <taxon>Pezizomycetes</taxon>
        <taxon>Pezizales</taxon>
        <taxon>Discinaceae</taxon>
        <taxon>Discina</taxon>
    </lineage>
</organism>
<dbReference type="InterPro" id="IPR050121">
    <property type="entry name" value="Cytochrome_P450_monoxygenase"/>
</dbReference>
<keyword evidence="5" id="KW-0560">Oxidoreductase</keyword>
<dbReference type="PROSITE" id="PS00086">
    <property type="entry name" value="CYTOCHROME_P450"/>
    <property type="match status" value="1"/>
</dbReference>
<evidence type="ECO:0000313" key="7">
    <source>
        <dbReference type="Proteomes" id="UP001447188"/>
    </source>
</evidence>
<accession>A0ABR3GEE9</accession>